<dbReference type="InterPro" id="IPR052026">
    <property type="entry name" value="ExeA_AAA_ATPase_DNA-bind"/>
</dbReference>
<reference evidence="2" key="1">
    <citation type="submission" date="2019-10" db="EMBL/GenBank/DDBJ databases">
        <title>Description of Paenibacillus glebae sp. nov.</title>
        <authorList>
            <person name="Carlier A."/>
            <person name="Qi S."/>
        </authorList>
    </citation>
    <scope>NUCLEOTIDE SEQUENCE</scope>
    <source>
        <strain evidence="2">LMG 31456</strain>
    </source>
</reference>
<dbReference type="InterPro" id="IPR027417">
    <property type="entry name" value="P-loop_NTPase"/>
</dbReference>
<dbReference type="EMBL" id="WHOD01000005">
    <property type="protein sequence ID" value="NOU91885.1"/>
    <property type="molecule type" value="Genomic_DNA"/>
</dbReference>
<dbReference type="RefSeq" id="WP_171650062.1">
    <property type="nucleotide sequence ID" value="NZ_WHOD01000005.1"/>
</dbReference>
<dbReference type="PANTHER" id="PTHR35894">
    <property type="entry name" value="GENERAL SECRETION PATHWAY PROTEIN A-RELATED"/>
    <property type="match status" value="1"/>
</dbReference>
<dbReference type="PANTHER" id="PTHR35894:SF1">
    <property type="entry name" value="PHOSPHORIBULOKINASE _ URIDINE KINASE FAMILY"/>
    <property type="match status" value="1"/>
</dbReference>
<evidence type="ECO:0000313" key="2">
    <source>
        <dbReference type="EMBL" id="NOU91885.1"/>
    </source>
</evidence>
<feature type="domain" description="AAA+ ATPase" evidence="1">
    <location>
        <begin position="52"/>
        <end position="212"/>
    </location>
</feature>
<dbReference type="Pfam" id="PF05621">
    <property type="entry name" value="TniB"/>
    <property type="match status" value="1"/>
</dbReference>
<dbReference type="AlphaFoldDB" id="A0A972JYN6"/>
<dbReference type="Gene3D" id="3.40.50.300">
    <property type="entry name" value="P-loop containing nucleotide triphosphate hydrolases"/>
    <property type="match status" value="1"/>
</dbReference>
<name>A0A972JYN6_9BACL</name>
<sequence length="349" mass="39588">MDFERLDGKAPDSKELKRRVEHVKKIIVYHPKYENLLEEMETIMDLSDDSVSPECLYIFGPTGAGKSTVTREFTTRYPREIKETDDREYTHIPVLRVVVPPKATPRMLASKVLEDMGDPFSHKGSESELTSRIHHFVKELGIKVIIFDEFQHLIDADTEYVLATASNWVKTFTEEIGIAVILCGMPESVKVFISNPQLDRRFCNKVALEAFAYGTVEEILTFRVFLQKVDKLLPFAELANLADPRMADKLYFISMGIPFYVMKLLEYATYIAAKAGADKIAESHLAKALLKVKQVARPFVANPFADPNFDLEAALGTENDAMNKYKEKLMIKRKKGRNSQKAQGPSLNV</sequence>
<protein>
    <submittedName>
        <fullName evidence="2">AAA family ATPase</fullName>
    </submittedName>
</protein>
<dbReference type="SUPFAM" id="SSF52540">
    <property type="entry name" value="P-loop containing nucleoside triphosphate hydrolases"/>
    <property type="match status" value="1"/>
</dbReference>
<gene>
    <name evidence="2" type="ORF">GC093_01345</name>
</gene>
<dbReference type="InterPro" id="IPR003593">
    <property type="entry name" value="AAA+_ATPase"/>
</dbReference>
<dbReference type="SMART" id="SM00382">
    <property type="entry name" value="AAA"/>
    <property type="match status" value="1"/>
</dbReference>
<evidence type="ECO:0000313" key="3">
    <source>
        <dbReference type="Proteomes" id="UP000641588"/>
    </source>
</evidence>
<dbReference type="InterPro" id="IPR008868">
    <property type="entry name" value="TniB"/>
</dbReference>
<comment type="caution">
    <text evidence="2">The sequence shown here is derived from an EMBL/GenBank/DDBJ whole genome shotgun (WGS) entry which is preliminary data.</text>
</comment>
<accession>A0A972JYN6</accession>
<proteinExistence type="predicted"/>
<dbReference type="Proteomes" id="UP000641588">
    <property type="component" value="Unassembled WGS sequence"/>
</dbReference>
<evidence type="ECO:0000259" key="1">
    <source>
        <dbReference type="SMART" id="SM00382"/>
    </source>
</evidence>
<keyword evidence="3" id="KW-1185">Reference proteome</keyword>
<organism evidence="2 3">
    <name type="scientific">Paenibacillus foliorum</name>
    <dbReference type="NCBI Taxonomy" id="2654974"/>
    <lineage>
        <taxon>Bacteria</taxon>
        <taxon>Bacillati</taxon>
        <taxon>Bacillota</taxon>
        <taxon>Bacilli</taxon>
        <taxon>Bacillales</taxon>
        <taxon>Paenibacillaceae</taxon>
        <taxon>Paenibacillus</taxon>
    </lineage>
</organism>